<dbReference type="Proteomes" id="UP001055879">
    <property type="component" value="Linkage Group LG07"/>
</dbReference>
<evidence type="ECO:0000313" key="1">
    <source>
        <dbReference type="EMBL" id="KAI3715352.1"/>
    </source>
</evidence>
<organism evidence="1 2">
    <name type="scientific">Arctium lappa</name>
    <name type="common">Greater burdock</name>
    <name type="synonym">Lappa major</name>
    <dbReference type="NCBI Taxonomy" id="4217"/>
    <lineage>
        <taxon>Eukaryota</taxon>
        <taxon>Viridiplantae</taxon>
        <taxon>Streptophyta</taxon>
        <taxon>Embryophyta</taxon>
        <taxon>Tracheophyta</taxon>
        <taxon>Spermatophyta</taxon>
        <taxon>Magnoliopsida</taxon>
        <taxon>eudicotyledons</taxon>
        <taxon>Gunneridae</taxon>
        <taxon>Pentapetalae</taxon>
        <taxon>asterids</taxon>
        <taxon>campanulids</taxon>
        <taxon>Asterales</taxon>
        <taxon>Asteraceae</taxon>
        <taxon>Carduoideae</taxon>
        <taxon>Cardueae</taxon>
        <taxon>Arctiinae</taxon>
        <taxon>Arctium</taxon>
    </lineage>
</organism>
<sequence>MVLSSKQLRHFRVPIGRQPFQGFLRDQFTLRRLTECRKPSTGRRSCFSQDLSLLMSAFSLLISPGLYRSVARSGSLTETGTRHGKARSTSFSPEVQNVEVPLPSPASSVRHGYLPPSATIDSIPKREEVLPNVEVKFLVSASSFLLEGPHYFGKEGPTSDIQSTVFHNVMEAKLVIMYRIGYFRGW</sequence>
<accession>A0ACB9AYX0</accession>
<proteinExistence type="predicted"/>
<keyword evidence="2" id="KW-1185">Reference proteome</keyword>
<reference evidence="1 2" key="2">
    <citation type="journal article" date="2022" name="Mol. Ecol. Resour.">
        <title>The genomes of chicory, endive, great burdock and yacon provide insights into Asteraceae paleo-polyploidization history and plant inulin production.</title>
        <authorList>
            <person name="Fan W."/>
            <person name="Wang S."/>
            <person name="Wang H."/>
            <person name="Wang A."/>
            <person name="Jiang F."/>
            <person name="Liu H."/>
            <person name="Zhao H."/>
            <person name="Xu D."/>
            <person name="Zhang Y."/>
        </authorList>
    </citation>
    <scope>NUCLEOTIDE SEQUENCE [LARGE SCALE GENOMIC DNA]</scope>
    <source>
        <strain evidence="2">cv. Niubang</strain>
    </source>
</reference>
<dbReference type="EMBL" id="CM042053">
    <property type="protein sequence ID" value="KAI3715352.1"/>
    <property type="molecule type" value="Genomic_DNA"/>
</dbReference>
<comment type="caution">
    <text evidence="1">The sequence shown here is derived from an EMBL/GenBank/DDBJ whole genome shotgun (WGS) entry which is preliminary data.</text>
</comment>
<evidence type="ECO:0000313" key="2">
    <source>
        <dbReference type="Proteomes" id="UP001055879"/>
    </source>
</evidence>
<reference evidence="2" key="1">
    <citation type="journal article" date="2022" name="Mol. Ecol. Resour.">
        <title>The genomes of chicory, endive, great burdock and yacon provide insights into Asteraceae palaeo-polyploidization history and plant inulin production.</title>
        <authorList>
            <person name="Fan W."/>
            <person name="Wang S."/>
            <person name="Wang H."/>
            <person name="Wang A."/>
            <person name="Jiang F."/>
            <person name="Liu H."/>
            <person name="Zhao H."/>
            <person name="Xu D."/>
            <person name="Zhang Y."/>
        </authorList>
    </citation>
    <scope>NUCLEOTIDE SEQUENCE [LARGE SCALE GENOMIC DNA]</scope>
    <source>
        <strain evidence="2">cv. Niubang</strain>
    </source>
</reference>
<name>A0ACB9AYX0_ARCLA</name>
<protein>
    <submittedName>
        <fullName evidence="1">Uncharacterized protein</fullName>
    </submittedName>
</protein>
<gene>
    <name evidence="1" type="ORF">L6452_22332</name>
</gene>